<accession>A0ABS8WPR3</accession>
<feature type="non-terminal residue" evidence="1">
    <location>
        <position position="1"/>
    </location>
</feature>
<sequence length="70" mass="7460">DGSSLLEGLWLHCCPQLEGPRNHLSDGRLTTHTLRYVKVITLRAKGTHFDGPSYGLSPDSGTAINSVVGG</sequence>
<comment type="caution">
    <text evidence="1">The sequence shown here is derived from an EMBL/GenBank/DDBJ whole genome shotgun (WGS) entry which is preliminary data.</text>
</comment>
<organism evidence="1 2">
    <name type="scientific">Datura stramonium</name>
    <name type="common">Jimsonweed</name>
    <name type="synonym">Common thornapple</name>
    <dbReference type="NCBI Taxonomy" id="4076"/>
    <lineage>
        <taxon>Eukaryota</taxon>
        <taxon>Viridiplantae</taxon>
        <taxon>Streptophyta</taxon>
        <taxon>Embryophyta</taxon>
        <taxon>Tracheophyta</taxon>
        <taxon>Spermatophyta</taxon>
        <taxon>Magnoliopsida</taxon>
        <taxon>eudicotyledons</taxon>
        <taxon>Gunneridae</taxon>
        <taxon>Pentapetalae</taxon>
        <taxon>asterids</taxon>
        <taxon>lamiids</taxon>
        <taxon>Solanales</taxon>
        <taxon>Solanaceae</taxon>
        <taxon>Solanoideae</taxon>
        <taxon>Datureae</taxon>
        <taxon>Datura</taxon>
    </lineage>
</organism>
<name>A0ABS8WPR3_DATST</name>
<evidence type="ECO:0000313" key="2">
    <source>
        <dbReference type="Proteomes" id="UP000823775"/>
    </source>
</evidence>
<dbReference type="EMBL" id="JACEIK010008654">
    <property type="protein sequence ID" value="MCE3051497.1"/>
    <property type="molecule type" value="Genomic_DNA"/>
</dbReference>
<keyword evidence="2" id="KW-1185">Reference proteome</keyword>
<reference evidence="1 2" key="1">
    <citation type="journal article" date="2021" name="BMC Genomics">
        <title>Datura genome reveals duplications of psychoactive alkaloid biosynthetic genes and high mutation rate following tissue culture.</title>
        <authorList>
            <person name="Rajewski A."/>
            <person name="Carter-House D."/>
            <person name="Stajich J."/>
            <person name="Litt A."/>
        </authorList>
    </citation>
    <scope>NUCLEOTIDE SEQUENCE [LARGE SCALE GENOMIC DNA]</scope>
    <source>
        <strain evidence="1">AR-01</strain>
    </source>
</reference>
<protein>
    <submittedName>
        <fullName evidence="1">Uncharacterized protein</fullName>
    </submittedName>
</protein>
<proteinExistence type="predicted"/>
<gene>
    <name evidence="1" type="ORF">HAX54_049985</name>
</gene>
<evidence type="ECO:0000313" key="1">
    <source>
        <dbReference type="EMBL" id="MCE3051497.1"/>
    </source>
</evidence>
<dbReference type="Proteomes" id="UP000823775">
    <property type="component" value="Unassembled WGS sequence"/>
</dbReference>